<dbReference type="InterPro" id="IPR052031">
    <property type="entry name" value="Membrane_Transporter-Flippase"/>
</dbReference>
<proteinExistence type="predicted"/>
<evidence type="ECO:0000256" key="1">
    <source>
        <dbReference type="ARBA" id="ARBA00004429"/>
    </source>
</evidence>
<evidence type="ECO:0000256" key="4">
    <source>
        <dbReference type="ARBA" id="ARBA00022692"/>
    </source>
</evidence>
<feature type="transmembrane region" description="Helical" evidence="7">
    <location>
        <begin position="358"/>
        <end position="377"/>
    </location>
</feature>
<feature type="transmembrane region" description="Helical" evidence="7">
    <location>
        <begin position="55"/>
        <end position="77"/>
    </location>
</feature>
<evidence type="ECO:0000256" key="2">
    <source>
        <dbReference type="ARBA" id="ARBA00022448"/>
    </source>
</evidence>
<dbReference type="EMBL" id="JAQIOY010000001">
    <property type="protein sequence ID" value="MDA7423557.1"/>
    <property type="molecule type" value="Genomic_DNA"/>
</dbReference>
<keyword evidence="3" id="KW-1003">Cell membrane</keyword>
<dbReference type="RefSeq" id="WP_271431444.1">
    <property type="nucleotide sequence ID" value="NZ_JAQIOY010000001.1"/>
</dbReference>
<evidence type="ECO:0000313" key="9">
    <source>
        <dbReference type="Proteomes" id="UP001210720"/>
    </source>
</evidence>
<evidence type="ECO:0000256" key="6">
    <source>
        <dbReference type="ARBA" id="ARBA00023136"/>
    </source>
</evidence>
<feature type="transmembrane region" description="Helical" evidence="7">
    <location>
        <begin position="318"/>
        <end position="338"/>
    </location>
</feature>
<reference evidence="8 9" key="1">
    <citation type="submission" date="2023-01" db="EMBL/GenBank/DDBJ databases">
        <title>Thalassococcus onchidii sp. nov., isolated from a marine invertebrate from the South China Sea.</title>
        <authorList>
            <person name="Xu S."/>
            <person name="Liu Z."/>
            <person name="Xu Y."/>
        </authorList>
    </citation>
    <scope>NUCLEOTIDE SEQUENCE [LARGE SCALE GENOMIC DNA]</scope>
    <source>
        <strain evidence="8 9">KCTC 32084</strain>
    </source>
</reference>
<dbReference type="InterPro" id="IPR002528">
    <property type="entry name" value="MATE_fam"/>
</dbReference>
<keyword evidence="6 7" id="KW-0472">Membrane</keyword>
<comment type="caution">
    <text evidence="8">The sequence shown here is derived from an EMBL/GenBank/DDBJ whole genome shotgun (WGS) entry which is preliminary data.</text>
</comment>
<feature type="transmembrane region" description="Helical" evidence="7">
    <location>
        <begin position="286"/>
        <end position="306"/>
    </location>
</feature>
<feature type="transmembrane region" description="Helical" evidence="7">
    <location>
        <begin position="192"/>
        <end position="214"/>
    </location>
</feature>
<evidence type="ECO:0000313" key="8">
    <source>
        <dbReference type="EMBL" id="MDA7423557.1"/>
    </source>
</evidence>
<dbReference type="Proteomes" id="UP001210720">
    <property type="component" value="Unassembled WGS sequence"/>
</dbReference>
<gene>
    <name evidence="8" type="ORF">PFY00_02345</name>
</gene>
<dbReference type="NCBIfam" id="TIGR00797">
    <property type="entry name" value="matE"/>
    <property type="match status" value="1"/>
</dbReference>
<evidence type="ECO:0000256" key="5">
    <source>
        <dbReference type="ARBA" id="ARBA00022989"/>
    </source>
</evidence>
<dbReference type="PANTHER" id="PTHR43549:SF3">
    <property type="entry name" value="MULTIDRUG RESISTANCE PROTEIN YPNP-RELATED"/>
    <property type="match status" value="1"/>
</dbReference>
<protein>
    <submittedName>
        <fullName evidence="8">MATE family efflux transporter</fullName>
    </submittedName>
</protein>
<feature type="transmembrane region" description="Helical" evidence="7">
    <location>
        <begin position="18"/>
        <end position="35"/>
    </location>
</feature>
<sequence>MIEHDLTQGPIKGHFRTLAIPAALGMLFSTLYNVVDTFYAGYLGTQAQAGMSVGFQAFFVLVAVGFGLGSAMSALIGNANGRKDRDEARHLAAQGLSYAVLATATMMGLALIIGPTLIALVSEPGAYRDAGQVYFNWMVLSLPGFILGYGGNGILQARGDTVSMQRALLVALIVNIGLTPLLTFGIPGVIPGIGFGGIALATVISQTGVALFILSRVFGRNFMEGLRVADFVPQLVRQATIARQAVPSSFALLITFASGFIVQFALKSYGPEALAAYGIALRMEQLFLLPALGITIALTPIAAQNFGAEHFDRVKEAFWRCCMLGGTTAAVAFPFLWFGGGWATSLFSDDPAVIADGALFLKVEAVILPLYVMLFAINSFLQAVKYAVWTMWIGFYRQVIAIAFFIWLLTSVFDFGIAGVRFAIALGVASGLVLSALVARHVARKTIGSLFAK</sequence>
<keyword evidence="9" id="KW-1185">Reference proteome</keyword>
<evidence type="ECO:0000256" key="3">
    <source>
        <dbReference type="ARBA" id="ARBA00022475"/>
    </source>
</evidence>
<feature type="transmembrane region" description="Helical" evidence="7">
    <location>
        <begin position="98"/>
        <end position="122"/>
    </location>
</feature>
<dbReference type="PANTHER" id="PTHR43549">
    <property type="entry name" value="MULTIDRUG RESISTANCE PROTEIN YPNP-RELATED"/>
    <property type="match status" value="1"/>
</dbReference>
<name>A0ABT4XNS7_9RHOB</name>
<feature type="transmembrane region" description="Helical" evidence="7">
    <location>
        <begin position="389"/>
        <end position="409"/>
    </location>
</feature>
<feature type="transmembrane region" description="Helical" evidence="7">
    <location>
        <begin position="245"/>
        <end position="266"/>
    </location>
</feature>
<dbReference type="InterPro" id="IPR048279">
    <property type="entry name" value="MdtK-like"/>
</dbReference>
<dbReference type="PIRSF" id="PIRSF006603">
    <property type="entry name" value="DinF"/>
    <property type="match status" value="1"/>
</dbReference>
<organism evidence="8 9">
    <name type="scientific">Thalassococcus lentus</name>
    <dbReference type="NCBI Taxonomy" id="1210524"/>
    <lineage>
        <taxon>Bacteria</taxon>
        <taxon>Pseudomonadati</taxon>
        <taxon>Pseudomonadota</taxon>
        <taxon>Alphaproteobacteria</taxon>
        <taxon>Rhodobacterales</taxon>
        <taxon>Roseobacteraceae</taxon>
        <taxon>Thalassococcus</taxon>
    </lineage>
</organism>
<accession>A0ABT4XNS7</accession>
<comment type="subcellular location">
    <subcellularLocation>
        <location evidence="1">Cell inner membrane</location>
        <topology evidence="1">Multi-pass membrane protein</topology>
    </subcellularLocation>
</comment>
<keyword evidence="5 7" id="KW-1133">Transmembrane helix</keyword>
<feature type="transmembrane region" description="Helical" evidence="7">
    <location>
        <begin position="167"/>
        <end position="186"/>
    </location>
</feature>
<dbReference type="Pfam" id="PF01554">
    <property type="entry name" value="MatE"/>
    <property type="match status" value="2"/>
</dbReference>
<keyword evidence="2" id="KW-0813">Transport</keyword>
<feature type="transmembrane region" description="Helical" evidence="7">
    <location>
        <begin position="134"/>
        <end position="155"/>
    </location>
</feature>
<keyword evidence="4 7" id="KW-0812">Transmembrane</keyword>
<evidence type="ECO:0000256" key="7">
    <source>
        <dbReference type="SAM" id="Phobius"/>
    </source>
</evidence>
<feature type="transmembrane region" description="Helical" evidence="7">
    <location>
        <begin position="415"/>
        <end position="439"/>
    </location>
</feature>